<keyword evidence="7" id="KW-0645">Protease</keyword>
<dbReference type="InterPro" id="IPR000223">
    <property type="entry name" value="Pept_S26A_signal_pept_1"/>
</dbReference>
<dbReference type="Pfam" id="PF10502">
    <property type="entry name" value="Peptidase_S26"/>
    <property type="match status" value="1"/>
</dbReference>
<dbReference type="eggNOG" id="COG0681">
    <property type="taxonomic scope" value="Bacteria"/>
</dbReference>
<reference evidence="9 10" key="2">
    <citation type="journal article" date="2013" name="PLoS ONE">
        <title>INDIGO - INtegrated Data Warehouse of MIcrobial GenOmes with Examples from the Red Sea Extremophiles.</title>
        <authorList>
            <person name="Alam I."/>
            <person name="Antunes A."/>
            <person name="Kamau A.A."/>
            <person name="Ba Alawi W."/>
            <person name="Kalkatawi M."/>
            <person name="Stingl U."/>
            <person name="Bajic V.B."/>
        </authorList>
    </citation>
    <scope>NUCLEOTIDE SEQUENCE [LARGE SCALE GENOMIC DNA]</scope>
    <source>
        <strain evidence="9 10">SSD-17B</strain>
    </source>
</reference>
<reference evidence="9 10" key="1">
    <citation type="journal article" date="2011" name="J. Bacteriol.">
        <title>Genome sequence of Haloplasma contractile, an unusual contractile bacterium from a deep-sea anoxic brine lake.</title>
        <authorList>
            <person name="Antunes A."/>
            <person name="Alam I."/>
            <person name="El Dorry H."/>
            <person name="Siam R."/>
            <person name="Robertson A."/>
            <person name="Bajic V.B."/>
            <person name="Stingl U."/>
        </authorList>
    </citation>
    <scope>NUCLEOTIDE SEQUENCE [LARGE SCALE GENOMIC DNA]</scope>
    <source>
        <strain evidence="9 10">SSD-17B</strain>
    </source>
</reference>
<comment type="catalytic activity">
    <reaction evidence="1 7">
        <text>Cleavage of hydrophobic, N-terminal signal or leader sequences from secreted and periplasmic proteins.</text>
        <dbReference type="EC" id="3.4.21.89"/>
    </reaction>
</comment>
<dbReference type="OrthoDB" id="9802919at2"/>
<evidence type="ECO:0000259" key="8">
    <source>
        <dbReference type="Pfam" id="PF10502"/>
    </source>
</evidence>
<dbReference type="PRINTS" id="PR00727">
    <property type="entry name" value="LEADERPTASE"/>
</dbReference>
<feature type="domain" description="Peptidase S26" evidence="8">
    <location>
        <begin position="9"/>
        <end position="173"/>
    </location>
</feature>
<evidence type="ECO:0000256" key="4">
    <source>
        <dbReference type="ARBA" id="ARBA00013208"/>
    </source>
</evidence>
<gene>
    <name evidence="9" type="primary">sipT</name>
    <name evidence="9" type="ORF">HLPCO_001699</name>
</gene>
<proteinExistence type="inferred from homology"/>
<keyword evidence="10" id="KW-1185">Reference proteome</keyword>
<evidence type="ECO:0000256" key="7">
    <source>
        <dbReference type="RuleBase" id="RU362042"/>
    </source>
</evidence>
<dbReference type="STRING" id="1033810.HLPCO_001699"/>
<dbReference type="SUPFAM" id="SSF51306">
    <property type="entry name" value="LexA/Signal peptidase"/>
    <property type="match status" value="1"/>
</dbReference>
<keyword evidence="7" id="KW-0812">Transmembrane</keyword>
<evidence type="ECO:0000313" key="9">
    <source>
        <dbReference type="EMBL" id="ERJ12172.1"/>
    </source>
</evidence>
<dbReference type="PROSITE" id="PS00761">
    <property type="entry name" value="SPASE_I_3"/>
    <property type="match status" value="1"/>
</dbReference>
<dbReference type="InterPro" id="IPR036286">
    <property type="entry name" value="LexA/Signal_pep-like_sf"/>
</dbReference>
<comment type="caution">
    <text evidence="9">The sequence shown here is derived from an EMBL/GenBank/DDBJ whole genome shotgun (WGS) entry which is preliminary data.</text>
</comment>
<dbReference type="PROSITE" id="PS00760">
    <property type="entry name" value="SPASE_I_2"/>
    <property type="match status" value="1"/>
</dbReference>
<dbReference type="AlphaFoldDB" id="F7PTL1"/>
<name>F7PTL1_9MOLU</name>
<keyword evidence="5 7" id="KW-0378">Hydrolase</keyword>
<evidence type="ECO:0000256" key="6">
    <source>
        <dbReference type="PIRSR" id="PIRSR600223-1"/>
    </source>
</evidence>
<dbReference type="InterPro" id="IPR019533">
    <property type="entry name" value="Peptidase_S26"/>
</dbReference>
<accession>F7PTL1</accession>
<feature type="transmembrane region" description="Helical" evidence="7">
    <location>
        <begin position="7"/>
        <end position="27"/>
    </location>
</feature>
<dbReference type="PANTHER" id="PTHR43390">
    <property type="entry name" value="SIGNAL PEPTIDASE I"/>
    <property type="match status" value="1"/>
</dbReference>
<dbReference type="Gene3D" id="2.10.109.10">
    <property type="entry name" value="Umud Fragment, subunit A"/>
    <property type="match status" value="1"/>
</dbReference>
<evidence type="ECO:0000256" key="3">
    <source>
        <dbReference type="ARBA" id="ARBA00009370"/>
    </source>
</evidence>
<dbReference type="EC" id="3.4.21.89" evidence="4 7"/>
<feature type="active site" evidence="6">
    <location>
        <position position="36"/>
    </location>
</feature>
<keyword evidence="7" id="KW-0472">Membrane</keyword>
<dbReference type="EMBL" id="AFNU02000005">
    <property type="protein sequence ID" value="ERJ12172.1"/>
    <property type="molecule type" value="Genomic_DNA"/>
</dbReference>
<sequence>MKRLLNYSVLIIIYLMVNSLILPKHLLTPAYLCGNSNYPTNEYHTFIVSAYPSNLRRGDFVMLNILRDRNEKTIYKRIIGLPGERVEMKDGIVYINHEPYVENYIVYKEKPAYINDDLDWDFTFDFIMERSNLEGDVIPEGYYLVMGDNRHKSSDSRIYGLINKDQIIGKKLIKVLEFKDDSNSSIGKKAKRLVERFISMT</sequence>
<dbReference type="PANTHER" id="PTHR43390:SF1">
    <property type="entry name" value="CHLOROPLAST PROCESSING PEPTIDASE"/>
    <property type="match status" value="1"/>
</dbReference>
<organism evidence="9 10">
    <name type="scientific">Haloplasma contractile SSD-17B</name>
    <dbReference type="NCBI Taxonomy" id="1033810"/>
    <lineage>
        <taxon>Bacteria</taxon>
        <taxon>Bacillati</taxon>
        <taxon>Mycoplasmatota</taxon>
        <taxon>Mollicutes</taxon>
        <taxon>Haloplasmatales</taxon>
        <taxon>Haloplasmataceae</taxon>
        <taxon>Haloplasma</taxon>
    </lineage>
</organism>
<dbReference type="CDD" id="cd06530">
    <property type="entry name" value="S26_SPase_I"/>
    <property type="match status" value="1"/>
</dbReference>
<dbReference type="RefSeq" id="WP_008825173.1">
    <property type="nucleotide sequence ID" value="NZ_AFNU02000005.1"/>
</dbReference>
<dbReference type="GO" id="GO:0006465">
    <property type="term" value="P:signal peptide processing"/>
    <property type="evidence" value="ECO:0007669"/>
    <property type="project" value="InterPro"/>
</dbReference>
<evidence type="ECO:0000256" key="1">
    <source>
        <dbReference type="ARBA" id="ARBA00000677"/>
    </source>
</evidence>
<dbReference type="GO" id="GO:0005886">
    <property type="term" value="C:plasma membrane"/>
    <property type="evidence" value="ECO:0007669"/>
    <property type="project" value="UniProtKB-SubCell"/>
</dbReference>
<dbReference type="GO" id="GO:0004252">
    <property type="term" value="F:serine-type endopeptidase activity"/>
    <property type="evidence" value="ECO:0007669"/>
    <property type="project" value="InterPro"/>
</dbReference>
<evidence type="ECO:0000256" key="2">
    <source>
        <dbReference type="ARBA" id="ARBA00004401"/>
    </source>
</evidence>
<evidence type="ECO:0000256" key="5">
    <source>
        <dbReference type="ARBA" id="ARBA00022801"/>
    </source>
</evidence>
<dbReference type="InterPro" id="IPR019758">
    <property type="entry name" value="Pept_S26A_signal_pept_1_CS"/>
</dbReference>
<keyword evidence="7" id="KW-1133">Transmembrane helix</keyword>
<feature type="active site" evidence="6">
    <location>
        <position position="76"/>
    </location>
</feature>
<comment type="similarity">
    <text evidence="3 7">Belongs to the peptidase S26 family.</text>
</comment>
<protein>
    <recommendedName>
        <fullName evidence="4 7">Signal peptidase I</fullName>
        <ecNumber evidence="4 7">3.4.21.89</ecNumber>
    </recommendedName>
</protein>
<comment type="subcellular location">
    <subcellularLocation>
        <location evidence="2">Cell membrane</location>
        <topology evidence="2">Single-pass type II membrane protein</topology>
    </subcellularLocation>
    <subcellularLocation>
        <location evidence="7">Membrane</location>
        <topology evidence="7">Single-pass type II membrane protein</topology>
    </subcellularLocation>
</comment>
<dbReference type="NCBIfam" id="TIGR02227">
    <property type="entry name" value="sigpep_I_bact"/>
    <property type="match status" value="1"/>
</dbReference>
<dbReference type="GO" id="GO:0009003">
    <property type="term" value="F:signal peptidase activity"/>
    <property type="evidence" value="ECO:0007669"/>
    <property type="project" value="UniProtKB-EC"/>
</dbReference>
<dbReference type="Proteomes" id="UP000005707">
    <property type="component" value="Unassembled WGS sequence"/>
</dbReference>
<dbReference type="InterPro" id="IPR019757">
    <property type="entry name" value="Pept_S26A_signal_pept_1_Lys-AS"/>
</dbReference>
<dbReference type="InParanoid" id="F7PTL1"/>
<evidence type="ECO:0000313" key="10">
    <source>
        <dbReference type="Proteomes" id="UP000005707"/>
    </source>
</evidence>